<dbReference type="GO" id="GO:0005737">
    <property type="term" value="C:cytoplasm"/>
    <property type="evidence" value="ECO:0007669"/>
    <property type="project" value="UniProtKB-SubCell"/>
</dbReference>
<protein>
    <recommendedName>
        <fullName evidence="4">Proteasome subunit beta</fullName>
    </recommendedName>
</protein>
<proteinExistence type="inferred from homology"/>
<dbReference type="GO" id="GO:0005634">
    <property type="term" value="C:nucleus"/>
    <property type="evidence" value="ECO:0007669"/>
    <property type="project" value="UniProtKB-SubCell"/>
</dbReference>
<evidence type="ECO:0000256" key="1">
    <source>
        <dbReference type="ARBA" id="ARBA00022490"/>
    </source>
</evidence>
<dbReference type="Gene3D" id="3.60.20.10">
    <property type="entry name" value="Glutamine Phosphoribosylpyrophosphate, subunit 1, domain 1"/>
    <property type="match status" value="1"/>
</dbReference>
<dbReference type="InterPro" id="IPR029055">
    <property type="entry name" value="Ntn_hydrolases_N"/>
</dbReference>
<comment type="subcellular location">
    <subcellularLocation>
        <location evidence="4">Cytoplasm</location>
    </subcellularLocation>
    <subcellularLocation>
        <location evidence="4">Nucleus</location>
    </subcellularLocation>
</comment>
<dbReference type="FunFam" id="3.60.20.10:FF:000003">
    <property type="entry name" value="Proteasome subunit beta type-3"/>
    <property type="match status" value="1"/>
</dbReference>
<comment type="function">
    <text evidence="4">Component of the proteasome, a multicatalytic proteinase complex which is characterized by its ability to cleave peptides with Arg, Phe, Tyr, Leu, and Glu adjacent to the leaving group at neutral or slightly basic pH. The proteasome has an ATP-dependent proteolytic activity.</text>
</comment>
<dbReference type="PROSITE" id="PS00854">
    <property type="entry name" value="PROTEASOME_BETA_1"/>
    <property type="match status" value="1"/>
</dbReference>
<evidence type="ECO:0000256" key="4">
    <source>
        <dbReference type="RuleBase" id="RU004203"/>
    </source>
</evidence>
<reference evidence="5" key="1">
    <citation type="submission" date="2015-04" db="EMBL/GenBank/DDBJ databases">
        <title>The genome sequence of the plant pathogenic Rhizarian Plasmodiophora brassicae reveals insights in its biotrophic life cycle and the origin of chitin synthesis.</title>
        <authorList>
            <person name="Schwelm A."/>
            <person name="Fogelqvist J."/>
            <person name="Knaust A."/>
            <person name="Julke S."/>
            <person name="Lilja T."/>
            <person name="Dhandapani V."/>
            <person name="Bonilla-Rosso G."/>
            <person name="Karlsson M."/>
            <person name="Shevchenko A."/>
            <person name="Choi S.R."/>
            <person name="Kim H.G."/>
            <person name="Park J.Y."/>
            <person name="Lim Y.P."/>
            <person name="Ludwig-Muller J."/>
            <person name="Dixelius C."/>
        </authorList>
    </citation>
    <scope>NUCLEOTIDE SEQUENCE</scope>
    <source>
        <tissue evidence="5">Potato root galls</tissue>
    </source>
</reference>
<comment type="similarity">
    <text evidence="4">Belongs to the peptidase T1B family.</text>
</comment>
<dbReference type="EMBL" id="HACM01008574">
    <property type="protein sequence ID" value="CRZ09016.1"/>
    <property type="molecule type" value="Transcribed_RNA"/>
</dbReference>
<dbReference type="AlphaFoldDB" id="A0A0H5R549"/>
<accession>A0A0H5R549</accession>
<comment type="subunit">
    <text evidence="4">Component of the proteasome complex.</text>
</comment>
<dbReference type="CDD" id="cd03759">
    <property type="entry name" value="proteasome_beta_type_3"/>
    <property type="match status" value="1"/>
</dbReference>
<dbReference type="InterPro" id="IPR001353">
    <property type="entry name" value="Proteasome_sua/b"/>
</dbReference>
<dbReference type="SUPFAM" id="SSF56235">
    <property type="entry name" value="N-terminal nucleophile aminohydrolases (Ntn hydrolases)"/>
    <property type="match status" value="1"/>
</dbReference>
<dbReference type="PANTHER" id="PTHR32194">
    <property type="entry name" value="METALLOPROTEASE TLDD"/>
    <property type="match status" value="1"/>
</dbReference>
<dbReference type="GO" id="GO:0043161">
    <property type="term" value="P:proteasome-mediated ubiquitin-dependent protein catabolic process"/>
    <property type="evidence" value="ECO:0007669"/>
    <property type="project" value="InterPro"/>
</dbReference>
<evidence type="ECO:0000256" key="2">
    <source>
        <dbReference type="ARBA" id="ARBA00022942"/>
    </source>
</evidence>
<dbReference type="GO" id="GO:0019774">
    <property type="term" value="C:proteasome core complex, beta-subunit complex"/>
    <property type="evidence" value="ECO:0007669"/>
    <property type="project" value="InterPro"/>
</dbReference>
<dbReference type="InterPro" id="IPR033811">
    <property type="entry name" value="Proteasome_beta_3"/>
</dbReference>
<evidence type="ECO:0000313" key="5">
    <source>
        <dbReference type="EMBL" id="CRZ09016.1"/>
    </source>
</evidence>
<dbReference type="PANTHER" id="PTHR32194:SF10">
    <property type="entry name" value="PROTEASOME SUBUNIT BETA TYPE-3"/>
    <property type="match status" value="1"/>
</dbReference>
<dbReference type="PROSITE" id="PS51476">
    <property type="entry name" value="PROTEASOME_BETA_2"/>
    <property type="match status" value="1"/>
</dbReference>
<keyword evidence="2 4" id="KW-0647">Proteasome</keyword>
<sequence length="204" mass="22728">MSIMEYNGSAVVAMLGKDCVAIASDTRYGVQAQTIATDMQKVFKMHDRLYVGLSGLSTDMQTVRNRLEFRLKMYKLREEREIEPKVFSNMLSTMLYEKRFGPYFVEPVVAGIDKAGKPFICAMDLLGAAVYADDFVVSGTTGEELYGTCESLYSPNLSPDELFETVSQALLAACDRDCLSGWGAVVHILTKDNITTRVLKTRQD</sequence>
<organism evidence="5">
    <name type="scientific">Spongospora subterranea</name>
    <dbReference type="NCBI Taxonomy" id="70186"/>
    <lineage>
        <taxon>Eukaryota</taxon>
        <taxon>Sar</taxon>
        <taxon>Rhizaria</taxon>
        <taxon>Endomyxa</taxon>
        <taxon>Phytomyxea</taxon>
        <taxon>Plasmodiophorida</taxon>
        <taxon>Plasmodiophoridae</taxon>
        <taxon>Spongospora</taxon>
    </lineage>
</organism>
<dbReference type="InterPro" id="IPR023333">
    <property type="entry name" value="Proteasome_suB-type"/>
</dbReference>
<keyword evidence="1 4" id="KW-0963">Cytoplasm</keyword>
<evidence type="ECO:0000256" key="3">
    <source>
        <dbReference type="ARBA" id="ARBA00023242"/>
    </source>
</evidence>
<keyword evidence="3 4" id="KW-0539">Nucleus</keyword>
<dbReference type="Pfam" id="PF00227">
    <property type="entry name" value="Proteasome"/>
    <property type="match status" value="1"/>
</dbReference>
<name>A0A0H5R549_9EUKA</name>
<dbReference type="InterPro" id="IPR016050">
    <property type="entry name" value="Proteasome_bsu_CS"/>
</dbReference>